<dbReference type="Proteomes" id="UP000003094">
    <property type="component" value="Unassembled WGS sequence"/>
</dbReference>
<accession>A0A2R9SPQ5</accession>
<sequence length="90" mass="10861">MEHENEIKKTPISDIDKKIEQLEERKNRIVRLASEKERKKRANRLIQTGALAEKYFGIEHLSIEKREELFKIFSDFISKNTPEKYRRNTE</sequence>
<reference evidence="2 3" key="1">
    <citation type="journal article" date="2010" name="BMC Genomics">
        <title>Genome sequence of the pattern forming Paenibacillus vortex bacterium reveals potential for thriving in complex environments.</title>
        <authorList>
            <person name="Sirota-Madi A."/>
            <person name="Olender T."/>
            <person name="Helman Y."/>
            <person name="Ingham C."/>
            <person name="Brainis I."/>
            <person name="Roth D."/>
            <person name="Hagi E."/>
            <person name="Brodsky L."/>
            <person name="Leshkowitz D."/>
            <person name="Galatenko V."/>
            <person name="Nikolaev V."/>
            <person name="Mugasimangalam R.C."/>
            <person name="Bransburg-Zabary S."/>
            <person name="Gutnick D.L."/>
            <person name="Lancet D."/>
            <person name="Ben-Jacob E."/>
        </authorList>
    </citation>
    <scope>NUCLEOTIDE SEQUENCE [LARGE SCALE GENOMIC DNA]</scope>
    <source>
        <strain evidence="2 3">V453</strain>
    </source>
</reference>
<name>A0A2R9SPQ5_9BACL</name>
<comment type="caution">
    <text evidence="2">The sequence shown here is derived from an EMBL/GenBank/DDBJ whole genome shotgun (WGS) entry which is preliminary data.</text>
</comment>
<gene>
    <name evidence="2" type="ORF">PVOR_25493</name>
</gene>
<evidence type="ECO:0000313" key="3">
    <source>
        <dbReference type="Proteomes" id="UP000003094"/>
    </source>
</evidence>
<evidence type="ECO:0000256" key="1">
    <source>
        <dbReference type="SAM" id="Coils"/>
    </source>
</evidence>
<dbReference type="AlphaFoldDB" id="A0A2R9SPQ5"/>
<dbReference type="KEGG" id="pvo:PVOR_25493"/>
<dbReference type="EMBL" id="ADHJ01000041">
    <property type="protein sequence ID" value="EFU39370.1"/>
    <property type="molecule type" value="Genomic_DNA"/>
</dbReference>
<keyword evidence="1" id="KW-0175">Coiled coil</keyword>
<evidence type="ECO:0000313" key="2">
    <source>
        <dbReference type="EMBL" id="EFU39370.1"/>
    </source>
</evidence>
<protein>
    <recommendedName>
        <fullName evidence="4">Relaxasome subunit MobC</fullName>
    </recommendedName>
</protein>
<keyword evidence="3" id="KW-1185">Reference proteome</keyword>
<dbReference type="RefSeq" id="WP_006211846.1">
    <property type="nucleotide sequence ID" value="NZ_ADHJ01000041.1"/>
</dbReference>
<feature type="coiled-coil region" evidence="1">
    <location>
        <begin position="12"/>
        <end position="42"/>
    </location>
</feature>
<organism evidence="2 3">
    <name type="scientific">Paenibacillus vortex V453</name>
    <dbReference type="NCBI Taxonomy" id="715225"/>
    <lineage>
        <taxon>Bacteria</taxon>
        <taxon>Bacillati</taxon>
        <taxon>Bacillota</taxon>
        <taxon>Bacilli</taxon>
        <taxon>Bacillales</taxon>
        <taxon>Paenibacillaceae</taxon>
        <taxon>Paenibacillus</taxon>
    </lineage>
</organism>
<evidence type="ECO:0008006" key="4">
    <source>
        <dbReference type="Google" id="ProtNLM"/>
    </source>
</evidence>
<proteinExistence type="predicted"/>